<sequence>MKLLWVVAAFVGLVIVGVACVQSFGGPLNVDFTMFWRADELAYPPPYLLLVRCLGWLPYGAAFVLWVGLTGALYLATAPAPKTVALANPAAVFNGMIGQNGFLTAGIMFAGLRELSRDPVRAGAILGLLVIKPHLAVMLPVAVIAGRLWRAIPSAAAVAAVLCGISLVVLGPEAWQRFFAMGATYGGLLGQKAWNWNEIASFYALARWLGVSEIAAWGVHVAVAFGAGAAVWMAWRDDADGKIALAAAASLLVSPYLFTYDAVLLTAALAWMRGPKAALLWVLIAVPLVRVFFDGDWPNTVPLAAAFSVLAIAAEARRGERVRPIAEQPA</sequence>
<evidence type="ECO:0000256" key="5">
    <source>
        <dbReference type="ARBA" id="ARBA00022989"/>
    </source>
</evidence>
<evidence type="ECO:0000256" key="2">
    <source>
        <dbReference type="ARBA" id="ARBA00022475"/>
    </source>
</evidence>
<evidence type="ECO:0000313" key="10">
    <source>
        <dbReference type="Proteomes" id="UP001203058"/>
    </source>
</evidence>
<evidence type="ECO:0000256" key="8">
    <source>
        <dbReference type="SAM" id="Phobius"/>
    </source>
</evidence>
<dbReference type="Proteomes" id="UP001203058">
    <property type="component" value="Unassembled WGS sequence"/>
</dbReference>
<feature type="transmembrane region" description="Helical" evidence="8">
    <location>
        <begin position="47"/>
        <end position="76"/>
    </location>
</feature>
<feature type="transmembrane region" description="Helical" evidence="8">
    <location>
        <begin position="247"/>
        <end position="270"/>
    </location>
</feature>
<gene>
    <name evidence="9" type="ORF">LZ016_01470</name>
</gene>
<evidence type="ECO:0000313" key="9">
    <source>
        <dbReference type="EMBL" id="MCH8614778.1"/>
    </source>
</evidence>
<proteinExistence type="inferred from homology"/>
<evidence type="ECO:0000256" key="7">
    <source>
        <dbReference type="ARBA" id="ARBA00024033"/>
    </source>
</evidence>
<reference evidence="9 10" key="1">
    <citation type="submission" date="2022-03" db="EMBL/GenBank/DDBJ databases">
        <authorList>
            <person name="Jo J.-H."/>
            <person name="Im W.-T."/>
        </authorList>
    </citation>
    <scope>NUCLEOTIDE SEQUENCE [LARGE SCALE GENOMIC DNA]</scope>
    <source>
        <strain evidence="9 10">SM33</strain>
    </source>
</reference>
<keyword evidence="10" id="KW-1185">Reference proteome</keyword>
<dbReference type="RefSeq" id="WP_241445361.1">
    <property type="nucleotide sequence ID" value="NZ_JAKZHW010000001.1"/>
</dbReference>
<feature type="transmembrane region" description="Helical" evidence="8">
    <location>
        <begin position="122"/>
        <end position="145"/>
    </location>
</feature>
<dbReference type="PROSITE" id="PS51257">
    <property type="entry name" value="PROKAR_LIPOPROTEIN"/>
    <property type="match status" value="1"/>
</dbReference>
<keyword evidence="6 8" id="KW-0472">Membrane</keyword>
<comment type="similarity">
    <text evidence="7">Belongs to the glycosyltransferase 87 family.</text>
</comment>
<keyword evidence="5 8" id="KW-1133">Transmembrane helix</keyword>
<dbReference type="EMBL" id="JAKZHW010000001">
    <property type="protein sequence ID" value="MCH8614778.1"/>
    <property type="molecule type" value="Genomic_DNA"/>
</dbReference>
<organism evidence="9 10">
    <name type="scientific">Sphingomonas telluris</name>
    <dbReference type="NCBI Taxonomy" id="2907998"/>
    <lineage>
        <taxon>Bacteria</taxon>
        <taxon>Pseudomonadati</taxon>
        <taxon>Pseudomonadota</taxon>
        <taxon>Alphaproteobacteria</taxon>
        <taxon>Sphingomonadales</taxon>
        <taxon>Sphingomonadaceae</taxon>
        <taxon>Sphingomonas</taxon>
    </lineage>
</organism>
<evidence type="ECO:0000256" key="4">
    <source>
        <dbReference type="ARBA" id="ARBA00022692"/>
    </source>
</evidence>
<comment type="caution">
    <text evidence="9">The sequence shown here is derived from an EMBL/GenBank/DDBJ whole genome shotgun (WGS) entry which is preliminary data.</text>
</comment>
<evidence type="ECO:0000256" key="3">
    <source>
        <dbReference type="ARBA" id="ARBA00022679"/>
    </source>
</evidence>
<protein>
    <submittedName>
        <fullName evidence="9">DUF2029 domain-containing protein</fullName>
    </submittedName>
</protein>
<feature type="transmembrane region" description="Helical" evidence="8">
    <location>
        <begin position="151"/>
        <end position="171"/>
    </location>
</feature>
<comment type="subcellular location">
    <subcellularLocation>
        <location evidence="1">Cell membrane</location>
        <topology evidence="1">Multi-pass membrane protein</topology>
    </subcellularLocation>
</comment>
<name>A0ABS9VJ99_9SPHN</name>
<keyword evidence="2" id="KW-1003">Cell membrane</keyword>
<accession>A0ABS9VJ99</accession>
<keyword evidence="3" id="KW-0808">Transferase</keyword>
<evidence type="ECO:0000256" key="1">
    <source>
        <dbReference type="ARBA" id="ARBA00004651"/>
    </source>
</evidence>
<evidence type="ECO:0000256" key="6">
    <source>
        <dbReference type="ARBA" id="ARBA00023136"/>
    </source>
</evidence>
<dbReference type="InterPro" id="IPR018584">
    <property type="entry name" value="GT87"/>
</dbReference>
<feature type="transmembrane region" description="Helical" evidence="8">
    <location>
        <begin position="214"/>
        <end position="235"/>
    </location>
</feature>
<dbReference type="Pfam" id="PF09594">
    <property type="entry name" value="GT87"/>
    <property type="match status" value="1"/>
</dbReference>
<keyword evidence="4 8" id="KW-0812">Transmembrane</keyword>